<name>A0A367RHM1_NOSPU</name>
<dbReference type="InterPro" id="IPR010106">
    <property type="entry name" value="RpnA"/>
</dbReference>
<organism evidence="1 2">
    <name type="scientific">Nostoc punctiforme NIES-2108</name>
    <dbReference type="NCBI Taxonomy" id="1356359"/>
    <lineage>
        <taxon>Bacteria</taxon>
        <taxon>Bacillati</taxon>
        <taxon>Cyanobacteriota</taxon>
        <taxon>Cyanophyceae</taxon>
        <taxon>Nostocales</taxon>
        <taxon>Nostocaceae</taxon>
        <taxon>Nostoc</taxon>
    </lineage>
</organism>
<protein>
    <recommendedName>
        <fullName evidence="3">Flagellar assembly protein H</fullName>
    </recommendedName>
</protein>
<dbReference type="Pfam" id="PF11103">
    <property type="entry name" value="DUF2887"/>
    <property type="match status" value="1"/>
</dbReference>
<evidence type="ECO:0000313" key="2">
    <source>
        <dbReference type="Proteomes" id="UP000252085"/>
    </source>
</evidence>
<dbReference type="Proteomes" id="UP000252085">
    <property type="component" value="Unassembled WGS sequence"/>
</dbReference>
<evidence type="ECO:0000313" key="1">
    <source>
        <dbReference type="EMBL" id="RCJ36066.1"/>
    </source>
</evidence>
<gene>
    <name evidence="1" type="ORF">A6769_17290</name>
</gene>
<evidence type="ECO:0008006" key="3">
    <source>
        <dbReference type="Google" id="ProtNLM"/>
    </source>
</evidence>
<dbReference type="NCBIfam" id="TIGR01784">
    <property type="entry name" value="T_den_put_tspse"/>
    <property type="match status" value="1"/>
</dbReference>
<reference evidence="1 2" key="1">
    <citation type="submission" date="2016-04" db="EMBL/GenBank/DDBJ databases">
        <authorList>
            <person name="Evans L.H."/>
            <person name="Alamgir A."/>
            <person name="Owens N."/>
            <person name="Weber N.D."/>
            <person name="Virtaneva K."/>
            <person name="Barbian K."/>
            <person name="Babar A."/>
            <person name="Rosenke K."/>
        </authorList>
    </citation>
    <scope>NUCLEOTIDE SEQUENCE [LARGE SCALE GENOMIC DNA]</scope>
    <source>
        <strain evidence="1">NIES-2108</strain>
    </source>
</reference>
<proteinExistence type="predicted"/>
<dbReference type="InterPro" id="IPR022573">
    <property type="entry name" value="DUF2887"/>
</dbReference>
<dbReference type="PANTHER" id="PTHR35586:SF2">
    <property type="entry name" value="SLL1542 PROTEIN"/>
    <property type="match status" value="1"/>
</dbReference>
<dbReference type="EMBL" id="LXQE01000150">
    <property type="protein sequence ID" value="RCJ36066.1"/>
    <property type="molecule type" value="Genomic_DNA"/>
</dbReference>
<comment type="caution">
    <text evidence="1">The sequence shown here is derived from an EMBL/GenBank/DDBJ whole genome shotgun (WGS) entry which is preliminary data.</text>
</comment>
<dbReference type="AlphaFoldDB" id="A0A367RHM1"/>
<sequence>MKTDVIFYELIKELPQIFFEIIDKPDTNPNIYTFIAPEIKQQSFRLDGLFATVKGFENEPLYFVELQTYKDEEFYERLFGEIFVYFRQYKPANSDWYAIVIYDRRIHETPPHPRYRALVEQHLRCIYLNELSAKAEDSLGIGVAKLLAEAPTKATSLAQQLITQAREDFPDENLQNKVIAFIQAIVFYKFPNLTLEEIEAMLDLDAFKNTRLYESIVAKTKPKTELETKLKLVPKCIEKGMSIQEIAEFLELDVETIRKYLQEQP</sequence>
<accession>A0A367RHM1</accession>
<dbReference type="PANTHER" id="PTHR35586">
    <property type="entry name" value="SLL1691 PROTEIN"/>
    <property type="match status" value="1"/>
</dbReference>